<comment type="caution">
    <text evidence="1">The sequence shown here is derived from an EMBL/GenBank/DDBJ whole genome shotgun (WGS) entry which is preliminary data.</text>
</comment>
<sequence>MMDKEQSERLKEIIGLATKLGWIYPPNNTSYPLMQLSEVEKCMTALVSNSYLNRMRKWVKELVVQKK</sequence>
<accession>X1BDU5</accession>
<organism evidence="1">
    <name type="scientific">marine sediment metagenome</name>
    <dbReference type="NCBI Taxonomy" id="412755"/>
    <lineage>
        <taxon>unclassified sequences</taxon>
        <taxon>metagenomes</taxon>
        <taxon>ecological metagenomes</taxon>
    </lineage>
</organism>
<dbReference type="AlphaFoldDB" id="X1BDU5"/>
<dbReference type="EMBL" id="BART01018899">
    <property type="protein sequence ID" value="GAG79392.1"/>
    <property type="molecule type" value="Genomic_DNA"/>
</dbReference>
<name>X1BDU5_9ZZZZ</name>
<protein>
    <submittedName>
        <fullName evidence="1">Uncharacterized protein</fullName>
    </submittedName>
</protein>
<evidence type="ECO:0000313" key="1">
    <source>
        <dbReference type="EMBL" id="GAG79392.1"/>
    </source>
</evidence>
<proteinExistence type="predicted"/>
<reference evidence="1" key="1">
    <citation type="journal article" date="2014" name="Front. Microbiol.">
        <title>High frequency of phylogenetically diverse reductive dehalogenase-homologous genes in deep subseafloor sedimentary metagenomes.</title>
        <authorList>
            <person name="Kawai M."/>
            <person name="Futagami T."/>
            <person name="Toyoda A."/>
            <person name="Takaki Y."/>
            <person name="Nishi S."/>
            <person name="Hori S."/>
            <person name="Arai W."/>
            <person name="Tsubouchi T."/>
            <person name="Morono Y."/>
            <person name="Uchiyama I."/>
            <person name="Ito T."/>
            <person name="Fujiyama A."/>
            <person name="Inagaki F."/>
            <person name="Takami H."/>
        </authorList>
    </citation>
    <scope>NUCLEOTIDE SEQUENCE</scope>
    <source>
        <strain evidence="1">Expedition CK06-06</strain>
    </source>
</reference>
<gene>
    <name evidence="1" type="ORF">S01H4_35525</name>
</gene>